<reference evidence="4 5" key="2">
    <citation type="journal article" date="2024" name="Int. J. Syst. Evol. Microbiol.">
        <title>Promethearchaeum syntrophicum gen. nov., sp. nov., an anaerobic, obligately syntrophic archaeon, the first isolate of the lineage 'Asgard' archaea, and proposal of the new archaeal phylum Promethearchaeota phyl. nov. and kingdom Promethearchaeati regn. nov.</title>
        <authorList>
            <person name="Imachi H."/>
            <person name="Nobu M.K."/>
            <person name="Kato S."/>
            <person name="Takaki Y."/>
            <person name="Miyazaki M."/>
            <person name="Miyata M."/>
            <person name="Ogawara M."/>
            <person name="Saito Y."/>
            <person name="Sakai S."/>
            <person name="Tahara Y.O."/>
            <person name="Takano Y."/>
            <person name="Tasumi E."/>
            <person name="Uematsu K."/>
            <person name="Yoshimura T."/>
            <person name="Itoh T."/>
            <person name="Ohkuma M."/>
            <person name="Takai K."/>
        </authorList>
    </citation>
    <scope>NUCLEOTIDE SEQUENCE [LARGE SCALE GENOMIC DNA]</scope>
    <source>
        <strain evidence="4 5">MK-D1</strain>
    </source>
</reference>
<dbReference type="InterPro" id="IPR027271">
    <property type="entry name" value="Acetolactate_synth/TF_NikR_C"/>
</dbReference>
<dbReference type="EMBL" id="CP042905">
    <property type="protein sequence ID" value="QEE16647.1"/>
    <property type="molecule type" value="Genomic_DNA"/>
</dbReference>
<evidence type="ECO:0000259" key="2">
    <source>
        <dbReference type="Pfam" id="PF01402"/>
    </source>
</evidence>
<keyword evidence="5" id="KW-1185">Reference proteome</keyword>
<dbReference type="InterPro" id="IPR002145">
    <property type="entry name" value="CopG"/>
</dbReference>
<feature type="domain" description="Ribbon-helix-helix protein CopG" evidence="2">
    <location>
        <begin position="7"/>
        <end position="46"/>
    </location>
</feature>
<evidence type="ECO:0000313" key="5">
    <source>
        <dbReference type="Proteomes" id="UP000321408"/>
    </source>
</evidence>
<evidence type="ECO:0000259" key="3">
    <source>
        <dbReference type="Pfam" id="PF08753"/>
    </source>
</evidence>
<reference evidence="4 5" key="1">
    <citation type="journal article" date="2020" name="Nature">
        <title>Isolation of an archaeon at the prokaryote-eukaryote interface.</title>
        <authorList>
            <person name="Imachi H."/>
            <person name="Nobu M.K."/>
            <person name="Nakahara N."/>
            <person name="Morono Y."/>
            <person name="Ogawara M."/>
            <person name="Takaki Y."/>
            <person name="Takano Y."/>
            <person name="Uematsu K."/>
            <person name="Ikuta T."/>
            <person name="Ito M."/>
            <person name="Matsui Y."/>
            <person name="Miyazaki M."/>
            <person name="Murata K."/>
            <person name="Saito Y."/>
            <person name="Sakai S."/>
            <person name="Song C."/>
            <person name="Tasumi E."/>
            <person name="Yamanaka Y."/>
            <person name="Yamaguchi T."/>
            <person name="Kamagata Y."/>
            <person name="Tamaki H."/>
            <person name="Takai K."/>
        </authorList>
    </citation>
    <scope>NUCLEOTIDE SEQUENCE [LARGE SCALE GENOMIC DNA]</scope>
    <source>
        <strain evidence="4 5">MK-D1</strain>
    </source>
</reference>
<gene>
    <name evidence="4" type="ORF">DSAG12_02477</name>
</gene>
<evidence type="ECO:0000256" key="1">
    <source>
        <dbReference type="SAM" id="MobiDB-lite"/>
    </source>
</evidence>
<dbReference type="GO" id="GO:0006355">
    <property type="term" value="P:regulation of DNA-templated transcription"/>
    <property type="evidence" value="ECO:0007669"/>
    <property type="project" value="InterPro"/>
</dbReference>
<accession>A0A5B9DCN5</accession>
<dbReference type="InterPro" id="IPR045865">
    <property type="entry name" value="ACT-like_dom_sf"/>
</dbReference>
<evidence type="ECO:0000313" key="4">
    <source>
        <dbReference type="EMBL" id="QEE16647.1"/>
    </source>
</evidence>
<feature type="domain" description="Transcription factor NikR nickel binding C-terminal" evidence="3">
    <location>
        <begin position="118"/>
        <end position="174"/>
    </location>
</feature>
<dbReference type="AlphaFoldDB" id="A0A5B9DCN5"/>
<dbReference type="RefSeq" id="WP_147663550.1">
    <property type="nucleotide sequence ID" value="NZ_CP042905.2"/>
</dbReference>
<dbReference type="Gene3D" id="3.30.70.1150">
    <property type="entry name" value="ACT-like. Chain A, domain 2"/>
    <property type="match status" value="1"/>
</dbReference>
<dbReference type="InterPro" id="IPR014864">
    <property type="entry name" value="TF_NikR_Ni-bd_C"/>
</dbReference>
<dbReference type="CDD" id="cd22231">
    <property type="entry name" value="RHH_NikR_HicB-like"/>
    <property type="match status" value="1"/>
</dbReference>
<dbReference type="Proteomes" id="UP000321408">
    <property type="component" value="Chromosome"/>
</dbReference>
<dbReference type="GO" id="GO:0003677">
    <property type="term" value="F:DNA binding"/>
    <property type="evidence" value="ECO:0007669"/>
    <property type="project" value="TreeGrafter"/>
</dbReference>
<feature type="region of interest" description="Disordered" evidence="1">
    <location>
        <begin position="70"/>
        <end position="95"/>
    </location>
</feature>
<dbReference type="OrthoDB" id="25654at2157"/>
<dbReference type="PANTHER" id="PTHR34719:SF2">
    <property type="entry name" value="NICKEL-RESPONSIVE REGULATOR"/>
    <property type="match status" value="1"/>
</dbReference>
<proteinExistence type="predicted"/>
<dbReference type="Pfam" id="PF01402">
    <property type="entry name" value="RHH_1"/>
    <property type="match status" value="1"/>
</dbReference>
<dbReference type="Pfam" id="PF08753">
    <property type="entry name" value="NikR_C"/>
    <property type="match status" value="1"/>
</dbReference>
<dbReference type="PANTHER" id="PTHR34719">
    <property type="entry name" value="NICKEL-RESPONSIVE REGULATOR"/>
    <property type="match status" value="1"/>
</dbReference>
<dbReference type="KEGG" id="psyt:DSAG12_02477"/>
<dbReference type="Gene3D" id="1.10.1220.10">
    <property type="entry name" value="Met repressor-like"/>
    <property type="match status" value="1"/>
</dbReference>
<dbReference type="InterPro" id="IPR050192">
    <property type="entry name" value="CopG/NikR_regulator"/>
</dbReference>
<protein>
    <submittedName>
        <fullName evidence="4">CopG family ribbon-helix-helix protein</fullName>
    </submittedName>
</protein>
<sequence length="178" mass="20848">MESKYDRISFSLPISLRDEFESLRTQLNLSRSDAIRKAIQEYIIQESKKRRGFSNKQILGTITYIEKSHVHAHPPNQKHSHENEEENINLTESGEHSHDVQHQPYYVPREMLEFIKANEIQHSFLDIILSAMHIHAGAEKCMEIIAVKGKYERILDLYTELQTLTTIKTINLEIMEVF</sequence>
<name>A0A5B9DCN5_9ARCH</name>
<dbReference type="SUPFAM" id="SSF55021">
    <property type="entry name" value="ACT-like"/>
    <property type="match status" value="1"/>
</dbReference>
<dbReference type="InterPro" id="IPR013321">
    <property type="entry name" value="Arc_rbn_hlx_hlx"/>
</dbReference>
<organism evidence="4 5">
    <name type="scientific">Promethearchaeum syntrophicum</name>
    <dbReference type="NCBI Taxonomy" id="2594042"/>
    <lineage>
        <taxon>Archaea</taxon>
        <taxon>Promethearchaeati</taxon>
        <taxon>Promethearchaeota</taxon>
        <taxon>Promethearchaeia</taxon>
        <taxon>Promethearchaeales</taxon>
        <taxon>Promethearchaeaceae</taxon>
        <taxon>Promethearchaeum</taxon>
    </lineage>
</organism>
<dbReference type="GeneID" id="41330462"/>